<dbReference type="InterPro" id="IPR010699">
    <property type="entry name" value="DUF1275"/>
</dbReference>
<accession>A0A0U4BDQ7</accession>
<evidence type="ECO:0000313" key="2">
    <source>
        <dbReference type="EMBL" id="ALX03521.1"/>
    </source>
</evidence>
<dbReference type="PATRIC" id="fig|2041.4.peg.381"/>
<evidence type="ECO:0008006" key="4">
    <source>
        <dbReference type="Google" id="ProtNLM"/>
    </source>
</evidence>
<dbReference type="PANTHER" id="PTHR37314">
    <property type="entry name" value="SLR0142 PROTEIN"/>
    <property type="match status" value="1"/>
</dbReference>
<name>A0A0U4BDQ7_9ACTN</name>
<evidence type="ECO:0000313" key="3">
    <source>
        <dbReference type="Proteomes" id="UP000067689"/>
    </source>
</evidence>
<keyword evidence="3" id="KW-1185">Reference proteome</keyword>
<evidence type="ECO:0000256" key="1">
    <source>
        <dbReference type="SAM" id="Phobius"/>
    </source>
</evidence>
<feature type="transmembrane region" description="Helical" evidence="1">
    <location>
        <begin position="183"/>
        <end position="201"/>
    </location>
</feature>
<dbReference type="Pfam" id="PF06912">
    <property type="entry name" value="DUF1275"/>
    <property type="match status" value="1"/>
</dbReference>
<dbReference type="PANTHER" id="PTHR37314:SF4">
    <property type="entry name" value="UPF0700 TRANSMEMBRANE PROTEIN YOAK"/>
    <property type="match status" value="1"/>
</dbReference>
<feature type="transmembrane region" description="Helical" evidence="1">
    <location>
        <begin position="30"/>
        <end position="57"/>
    </location>
</feature>
<dbReference type="AlphaFoldDB" id="A0A0U4BDQ7"/>
<dbReference type="Proteomes" id="UP000067689">
    <property type="component" value="Chromosome"/>
</dbReference>
<feature type="transmembrane region" description="Helical" evidence="1">
    <location>
        <begin position="159"/>
        <end position="177"/>
    </location>
</feature>
<keyword evidence="1" id="KW-1133">Transmembrane helix</keyword>
<feature type="transmembrane region" description="Helical" evidence="1">
    <location>
        <begin position="77"/>
        <end position="98"/>
    </location>
</feature>
<proteinExistence type="predicted"/>
<reference evidence="2 3" key="1">
    <citation type="journal article" date="1991" name="Int. J. Syst. Bacteriol.">
        <title>Description of the erythromycin-producing bacterium Arthrobacter sp. strain NRRL B-3381 as Aeromicrobium erythreum gen. nov., sp. nov.</title>
        <authorList>
            <person name="Miller E.S."/>
            <person name="Woese C.R."/>
            <person name="Brenner S."/>
        </authorList>
    </citation>
    <scope>NUCLEOTIDE SEQUENCE [LARGE SCALE GENOMIC DNA]</scope>
    <source>
        <strain evidence="2 3">AR18</strain>
    </source>
</reference>
<sequence>MALTFSTGVVDAVSYLGLDRVFTGNMTGNVVLLGLALTGAAGLSVVGASAALVGFLAGTTLGGRVVRGSTPGWNGRVTGLLAVVALVLGVLGVLLLVVEPVGRASLTTTTTTLGVAMGLQAAAARHVAVPDVSTVAVTNTLIGLGSDFALGTGRSQRRALQATVVALIVLGAVVGALLLRWHLVAGLGLATLVVASAAVLGRPDRSAR</sequence>
<dbReference type="STRING" id="2041.AERYTH_01815"/>
<keyword evidence="1" id="KW-0472">Membrane</keyword>
<gene>
    <name evidence="2" type="ORF">AERYTH_01815</name>
</gene>
<protein>
    <recommendedName>
        <fullName evidence="4">DUF1275 domain-containing protein</fullName>
    </recommendedName>
</protein>
<dbReference type="EMBL" id="CP011502">
    <property type="protein sequence ID" value="ALX03521.1"/>
    <property type="molecule type" value="Genomic_DNA"/>
</dbReference>
<organism evidence="2 3">
    <name type="scientific">Aeromicrobium erythreum</name>
    <dbReference type="NCBI Taxonomy" id="2041"/>
    <lineage>
        <taxon>Bacteria</taxon>
        <taxon>Bacillati</taxon>
        <taxon>Actinomycetota</taxon>
        <taxon>Actinomycetes</taxon>
        <taxon>Propionibacteriales</taxon>
        <taxon>Nocardioidaceae</taxon>
        <taxon>Aeromicrobium</taxon>
    </lineage>
</organism>
<dbReference type="KEGG" id="aer:AERYTH_01815"/>
<keyword evidence="1" id="KW-0812">Transmembrane</keyword>